<dbReference type="AlphaFoldDB" id="A0A0B2VYF0"/>
<protein>
    <recommendedName>
        <fullName evidence="4">ShKT domain-containing protein</fullName>
    </recommendedName>
</protein>
<evidence type="ECO:0000313" key="2">
    <source>
        <dbReference type="EMBL" id="KHN86688.1"/>
    </source>
</evidence>
<evidence type="ECO:0008006" key="4">
    <source>
        <dbReference type="Google" id="ProtNLM"/>
    </source>
</evidence>
<keyword evidence="1" id="KW-0732">Signal</keyword>
<evidence type="ECO:0000313" key="3">
    <source>
        <dbReference type="Proteomes" id="UP000031036"/>
    </source>
</evidence>
<dbReference type="Proteomes" id="UP000031036">
    <property type="component" value="Unassembled WGS sequence"/>
</dbReference>
<gene>
    <name evidence="2" type="ORF">Tcan_03789</name>
</gene>
<organism evidence="2 3">
    <name type="scientific">Toxocara canis</name>
    <name type="common">Canine roundworm</name>
    <dbReference type="NCBI Taxonomy" id="6265"/>
    <lineage>
        <taxon>Eukaryota</taxon>
        <taxon>Metazoa</taxon>
        <taxon>Ecdysozoa</taxon>
        <taxon>Nematoda</taxon>
        <taxon>Chromadorea</taxon>
        <taxon>Rhabditida</taxon>
        <taxon>Spirurina</taxon>
        <taxon>Ascaridomorpha</taxon>
        <taxon>Ascaridoidea</taxon>
        <taxon>Toxocaridae</taxon>
        <taxon>Toxocara</taxon>
    </lineage>
</organism>
<keyword evidence="3" id="KW-1185">Reference proteome</keyword>
<feature type="signal peptide" evidence="1">
    <location>
        <begin position="1"/>
        <end position="20"/>
    </location>
</feature>
<feature type="chain" id="PRO_5002096394" description="ShKT domain-containing protein" evidence="1">
    <location>
        <begin position="21"/>
        <end position="414"/>
    </location>
</feature>
<dbReference type="EMBL" id="JPKZ01000531">
    <property type="protein sequence ID" value="KHN86688.1"/>
    <property type="molecule type" value="Genomic_DNA"/>
</dbReference>
<name>A0A0B2VYF0_TOXCA</name>
<evidence type="ECO:0000256" key="1">
    <source>
        <dbReference type="SAM" id="SignalP"/>
    </source>
</evidence>
<comment type="caution">
    <text evidence="2">The sequence shown here is derived from an EMBL/GenBank/DDBJ whole genome shotgun (WGS) entry which is preliminary data.</text>
</comment>
<reference evidence="2 3" key="1">
    <citation type="submission" date="2014-11" db="EMBL/GenBank/DDBJ databases">
        <title>Genetic blueprint of the zoonotic pathogen Toxocara canis.</title>
        <authorList>
            <person name="Zhu X.-Q."/>
            <person name="Korhonen P.K."/>
            <person name="Cai H."/>
            <person name="Young N.D."/>
            <person name="Nejsum P."/>
            <person name="von Samson-Himmelstjerna G."/>
            <person name="Boag P.R."/>
            <person name="Tan P."/>
            <person name="Li Q."/>
            <person name="Min J."/>
            <person name="Yang Y."/>
            <person name="Wang X."/>
            <person name="Fang X."/>
            <person name="Hall R.S."/>
            <person name="Hofmann A."/>
            <person name="Sternberg P.W."/>
            <person name="Jex A.R."/>
            <person name="Gasser R.B."/>
        </authorList>
    </citation>
    <scope>NUCLEOTIDE SEQUENCE [LARGE SCALE GENOMIC DNA]</scope>
    <source>
        <strain evidence="2">PN_DK_2014</strain>
    </source>
</reference>
<proteinExistence type="predicted"/>
<dbReference type="OrthoDB" id="10626377at2759"/>
<accession>A0A0B2VYF0</accession>
<sequence>MSQIAIILLFLCQQTAFSFGAGLEKKPSDCRDTKRFCHTLTNAQCGLRVAKKYCPETCQSCDELPLSPETSTPECSDDRDDCEDAFYICGVYANYEKKCSKTCELCPAQQDDAIRKCVSKNHKDFCYKLESVCSSMLGVPLPSFAPGSSHKLPPNVAHCVSSENRMAVCHVKHGSDFCYKLEAACARINNVPLPQQTPGSEYKLPEQVAACMSKEEVMAVCEAKHGAVQCNSWKESCTKKRKGAHELSGEEKECIKTQSVMATCKSKYGDHCLSLQGECAGIYGVPAALLTKNGIYKMASIVESCVDLGGTMATCISNHNASQCYDWERKCTADENAPSSILARNSYHFLPPAVASCVLTQDIMERCQKKFGLQKCYSLDAECKRIFGEPSVSYAAGSLYRLSPQVIGCMVPQI</sequence>